<feature type="region of interest" description="Disordered" evidence="1">
    <location>
        <begin position="157"/>
        <end position="189"/>
    </location>
</feature>
<evidence type="ECO:0000313" key="5">
    <source>
        <dbReference type="Proteomes" id="UP000612746"/>
    </source>
</evidence>
<keyword evidence="5" id="KW-1185">Reference proteome</keyword>
<keyword evidence="2" id="KW-0812">Transmembrane</keyword>
<evidence type="ECO:0000256" key="1">
    <source>
        <dbReference type="SAM" id="MobiDB-lite"/>
    </source>
</evidence>
<dbReference type="EMBL" id="JAEPRA010000001">
    <property type="protein sequence ID" value="KAG2189381.1"/>
    <property type="molecule type" value="Genomic_DNA"/>
</dbReference>
<proteinExistence type="predicted"/>
<sequence>MPVSFIVIHLIPLPIASMSDTTNFKLADATPPSATASIRSTQRPSSILSLAASSTIAPSNCQPNGCMAICSPSCSSDQVCSLAVMQSCGQCPPSQCINKSAIDLPNASKSPNISTSQSPGTNIGLIVGLTVGLGGGLVLLIVLFLCWRRRQRKQSNALSLPTNTSDISGPQPTLSSHSAQNQDPEAFGSDYNSTEKTPVMIPNESKVTPSIQTHDQPHVAPAVATVKSEGGISRSLSLKTKQTQLPQAAVTRSSSMRVTRNEMRKKRLSDNPFDDLEDESKIVLRRAVSVKKSQRYPRPDNDAGRRPQSQLIGSERDTAHSIYSATPAIQVVRAKPVVVRVDSLKGRDGRVTRKASQRPLSSRQSIAAPSQVSSLTNTSISEEKPVSVGSSKSANTTTTHDTLESQPTEGEITIHWDKNANVPETDAVPATSNDSEKA</sequence>
<dbReference type="Proteomes" id="UP000612746">
    <property type="component" value="Unassembled WGS sequence"/>
</dbReference>
<comment type="caution">
    <text evidence="4">The sequence shown here is derived from an EMBL/GenBank/DDBJ whole genome shotgun (WGS) entry which is preliminary data.</text>
</comment>
<accession>A0A8H7UKI5</accession>
<feature type="signal peptide" evidence="3">
    <location>
        <begin position="1"/>
        <end position="18"/>
    </location>
</feature>
<feature type="region of interest" description="Disordered" evidence="1">
    <location>
        <begin position="239"/>
        <end position="274"/>
    </location>
</feature>
<feature type="transmembrane region" description="Helical" evidence="2">
    <location>
        <begin position="123"/>
        <end position="147"/>
    </location>
</feature>
<reference evidence="4" key="1">
    <citation type="submission" date="2020-12" db="EMBL/GenBank/DDBJ databases">
        <title>Metabolic potential, ecology and presence of endohyphal bacteria is reflected in genomic diversity of Mucoromycotina.</title>
        <authorList>
            <person name="Muszewska A."/>
            <person name="Okrasinska A."/>
            <person name="Steczkiewicz K."/>
            <person name="Drgas O."/>
            <person name="Orlowska M."/>
            <person name="Perlinska-Lenart U."/>
            <person name="Aleksandrzak-Piekarczyk T."/>
            <person name="Szatraj K."/>
            <person name="Zielenkiewicz U."/>
            <person name="Pilsyk S."/>
            <person name="Malc E."/>
            <person name="Mieczkowski P."/>
            <person name="Kruszewska J.S."/>
            <person name="Biernat P."/>
            <person name="Pawlowska J."/>
        </authorList>
    </citation>
    <scope>NUCLEOTIDE SEQUENCE</scope>
    <source>
        <strain evidence="4">WA0000051536</strain>
    </source>
</reference>
<keyword evidence="2" id="KW-0472">Membrane</keyword>
<feature type="compositionally biased region" description="Polar residues" evidence="1">
    <location>
        <begin position="239"/>
        <end position="258"/>
    </location>
</feature>
<evidence type="ECO:0000256" key="2">
    <source>
        <dbReference type="SAM" id="Phobius"/>
    </source>
</evidence>
<dbReference type="AlphaFoldDB" id="A0A8H7UKI5"/>
<feature type="compositionally biased region" description="Polar residues" evidence="1">
    <location>
        <begin position="388"/>
        <end position="408"/>
    </location>
</feature>
<evidence type="ECO:0000313" key="4">
    <source>
        <dbReference type="EMBL" id="KAG2189381.1"/>
    </source>
</evidence>
<feature type="region of interest" description="Disordered" evidence="1">
    <location>
        <begin position="290"/>
        <end position="318"/>
    </location>
</feature>
<gene>
    <name evidence="4" type="ORF">INT44_004523</name>
</gene>
<name>A0A8H7UKI5_9FUNG</name>
<evidence type="ECO:0008006" key="6">
    <source>
        <dbReference type="Google" id="ProtNLM"/>
    </source>
</evidence>
<protein>
    <recommendedName>
        <fullName evidence="6">Membrane anchor Opy2 N-terminal domain-containing protein</fullName>
    </recommendedName>
</protein>
<feature type="compositionally biased region" description="Polar residues" evidence="1">
    <location>
        <begin position="157"/>
        <end position="183"/>
    </location>
</feature>
<keyword evidence="2" id="KW-1133">Transmembrane helix</keyword>
<keyword evidence="3" id="KW-0732">Signal</keyword>
<feature type="compositionally biased region" description="Polar residues" evidence="1">
    <location>
        <begin position="358"/>
        <end position="380"/>
    </location>
</feature>
<feature type="region of interest" description="Disordered" evidence="1">
    <location>
        <begin position="347"/>
        <end position="438"/>
    </location>
</feature>
<evidence type="ECO:0000256" key="3">
    <source>
        <dbReference type="SAM" id="SignalP"/>
    </source>
</evidence>
<feature type="chain" id="PRO_5034534938" description="Membrane anchor Opy2 N-terminal domain-containing protein" evidence="3">
    <location>
        <begin position="19"/>
        <end position="438"/>
    </location>
</feature>
<dbReference type="OrthoDB" id="2284384at2759"/>
<organism evidence="4 5">
    <name type="scientific">Umbelopsis vinacea</name>
    <dbReference type="NCBI Taxonomy" id="44442"/>
    <lineage>
        <taxon>Eukaryota</taxon>
        <taxon>Fungi</taxon>
        <taxon>Fungi incertae sedis</taxon>
        <taxon>Mucoromycota</taxon>
        <taxon>Mucoromycotina</taxon>
        <taxon>Umbelopsidomycetes</taxon>
        <taxon>Umbelopsidales</taxon>
        <taxon>Umbelopsidaceae</taxon>
        <taxon>Umbelopsis</taxon>
    </lineage>
</organism>